<dbReference type="PANTHER" id="PTHR42723">
    <property type="entry name" value="CHLOROPHYLL SYNTHASE"/>
    <property type="match status" value="1"/>
</dbReference>
<evidence type="ECO:0000313" key="6">
    <source>
        <dbReference type="EMBL" id="MXR50780.1"/>
    </source>
</evidence>
<accession>A0A6B0T7B4</accession>
<dbReference type="Gene3D" id="1.10.357.140">
    <property type="entry name" value="UbiA prenyltransferase"/>
    <property type="match status" value="1"/>
</dbReference>
<dbReference type="InterPro" id="IPR044878">
    <property type="entry name" value="UbiA_sf"/>
</dbReference>
<organism evidence="6 7">
    <name type="scientific">Halovenus carboxidivorans</name>
    <dbReference type="NCBI Taxonomy" id="2692199"/>
    <lineage>
        <taxon>Archaea</taxon>
        <taxon>Methanobacteriati</taxon>
        <taxon>Methanobacteriota</taxon>
        <taxon>Stenosarchaea group</taxon>
        <taxon>Halobacteria</taxon>
        <taxon>Halobacteriales</taxon>
        <taxon>Haloarculaceae</taxon>
        <taxon>Halovenus</taxon>
    </lineage>
</organism>
<dbReference type="Gene3D" id="1.20.120.1780">
    <property type="entry name" value="UbiA prenyltransferase"/>
    <property type="match status" value="1"/>
</dbReference>
<protein>
    <submittedName>
        <fullName evidence="6">Prenyltransferase</fullName>
    </submittedName>
</protein>
<feature type="transmembrane region" description="Helical" evidence="5">
    <location>
        <begin position="21"/>
        <end position="42"/>
    </location>
</feature>
<dbReference type="GO" id="GO:0016765">
    <property type="term" value="F:transferase activity, transferring alkyl or aryl (other than methyl) groups"/>
    <property type="evidence" value="ECO:0007669"/>
    <property type="project" value="InterPro"/>
</dbReference>
<keyword evidence="6" id="KW-0808">Transferase</keyword>
<dbReference type="AlphaFoldDB" id="A0A6B0T7B4"/>
<feature type="transmembrane region" description="Helical" evidence="5">
    <location>
        <begin position="218"/>
        <end position="241"/>
    </location>
</feature>
<sequence length="286" mass="30426">MSSETASRPGTLAKTALLTLVHSNLLISLSATSVAVSTIVLADLRLEPIPLFIVFAVTLFVYSFNRLTDRAEDERNVPGRASFVERYGRVLLAAGILLYAAATVTAIVTGIPGAPAMIVPLAVAVLYSVFGVKRILLVKNLLVGLSWGMIPLGVGVYYEALFTVDILFLFAFVTTALTIAAVVFDIKDIEGDREEGIRTVPLVVGVARTRHLAAAASALLGVVVVSAVAVGLVHPQYLLLVGYTTYMTGYSLTARVDRTPLFYGLVIDSEQILLAAGVLCTELLLS</sequence>
<name>A0A6B0T7B4_9EURY</name>
<evidence type="ECO:0000256" key="5">
    <source>
        <dbReference type="SAM" id="Phobius"/>
    </source>
</evidence>
<dbReference type="PANTHER" id="PTHR42723:SF1">
    <property type="entry name" value="CHLOROPHYLL SYNTHASE, CHLOROPLASTIC"/>
    <property type="match status" value="1"/>
</dbReference>
<feature type="transmembrane region" description="Helical" evidence="5">
    <location>
        <begin position="48"/>
        <end position="67"/>
    </location>
</feature>
<dbReference type="OrthoDB" id="293340at2157"/>
<dbReference type="RefSeq" id="WP_159762878.1">
    <property type="nucleotide sequence ID" value="NZ_WUUT01000001.1"/>
</dbReference>
<evidence type="ECO:0000256" key="1">
    <source>
        <dbReference type="ARBA" id="ARBA00004651"/>
    </source>
</evidence>
<feature type="transmembrane region" description="Helical" evidence="5">
    <location>
        <begin position="166"/>
        <end position="184"/>
    </location>
</feature>
<dbReference type="EMBL" id="WUUT01000001">
    <property type="protein sequence ID" value="MXR50780.1"/>
    <property type="molecule type" value="Genomic_DNA"/>
</dbReference>
<evidence type="ECO:0000256" key="4">
    <source>
        <dbReference type="ARBA" id="ARBA00023136"/>
    </source>
</evidence>
<keyword evidence="7" id="KW-1185">Reference proteome</keyword>
<comment type="caution">
    <text evidence="6">The sequence shown here is derived from an EMBL/GenBank/DDBJ whole genome shotgun (WGS) entry which is preliminary data.</text>
</comment>
<evidence type="ECO:0000313" key="7">
    <source>
        <dbReference type="Proteomes" id="UP000466535"/>
    </source>
</evidence>
<proteinExistence type="predicted"/>
<keyword evidence="4 5" id="KW-0472">Membrane</keyword>
<dbReference type="GO" id="GO:0005886">
    <property type="term" value="C:plasma membrane"/>
    <property type="evidence" value="ECO:0007669"/>
    <property type="project" value="UniProtKB-SubCell"/>
</dbReference>
<dbReference type="Pfam" id="PF01040">
    <property type="entry name" value="UbiA"/>
    <property type="match status" value="1"/>
</dbReference>
<dbReference type="InterPro" id="IPR050475">
    <property type="entry name" value="Prenyltransferase_related"/>
</dbReference>
<feature type="transmembrane region" description="Helical" evidence="5">
    <location>
        <begin position="114"/>
        <end position="132"/>
    </location>
</feature>
<dbReference type="Proteomes" id="UP000466535">
    <property type="component" value="Unassembled WGS sequence"/>
</dbReference>
<comment type="subcellular location">
    <subcellularLocation>
        <location evidence="1">Cell membrane</location>
        <topology evidence="1">Multi-pass membrane protein</topology>
    </subcellularLocation>
</comment>
<evidence type="ECO:0000256" key="2">
    <source>
        <dbReference type="ARBA" id="ARBA00022692"/>
    </source>
</evidence>
<keyword evidence="3 5" id="KW-1133">Transmembrane helix</keyword>
<keyword evidence="2 5" id="KW-0812">Transmembrane</keyword>
<evidence type="ECO:0000256" key="3">
    <source>
        <dbReference type="ARBA" id="ARBA00022989"/>
    </source>
</evidence>
<gene>
    <name evidence="6" type="ORF">GRX03_04060</name>
</gene>
<dbReference type="InterPro" id="IPR000537">
    <property type="entry name" value="UbiA_prenyltransferase"/>
</dbReference>
<feature type="transmembrane region" description="Helical" evidence="5">
    <location>
        <begin position="87"/>
        <end position="108"/>
    </location>
</feature>
<feature type="transmembrane region" description="Helical" evidence="5">
    <location>
        <begin position="141"/>
        <end position="160"/>
    </location>
</feature>
<reference evidence="6 7" key="1">
    <citation type="submission" date="2019-12" db="EMBL/GenBank/DDBJ databases">
        <title>Isolation and characterization of three novel carbon monoxide-oxidizing members of Halobacteria from salione crusts and soils.</title>
        <authorList>
            <person name="Myers M.R."/>
            <person name="King G.M."/>
        </authorList>
    </citation>
    <scope>NUCLEOTIDE SEQUENCE [LARGE SCALE GENOMIC DNA]</scope>
    <source>
        <strain evidence="6 7">WSH3</strain>
    </source>
</reference>